<keyword evidence="1" id="KW-0472">Membrane</keyword>
<protein>
    <submittedName>
        <fullName evidence="2">DUF3179 domain-containing protein</fullName>
    </submittedName>
</protein>
<keyword evidence="3" id="KW-1185">Reference proteome</keyword>
<name>A0AAP2DVL9_9BACT</name>
<sequence>MKKLYYAGLIGLGLFEILNVYFIMPMPGSQQRETLDMAYFLYTSRWFFRGLFLLLILCSVRSAFRTPRRWVPVVAALPVLLIVYFFNFQMTADHMFLQPATIAFRSKAESTLSDSSLVIAVSNGREAKAYPIRYIQYHHQVRDALGSTPIMVTYCNVCRTGRVFQPVVDGQRENFRLVGMDHFNAMFEDNTTGSWWRQATGEAVAGPLKGTVLPAVHSTQLTLQRFFYLYPFGKVMQADVVFKESYDTLGRFEKGKSRGELTRTDSGSWNAKSWVIGVVVNGHAKAYDWNQLKEVRIVHDSLGSIPIVVTLASDNQSFAVFQRPAGVHFVIQNDSLVSDQGQAELKSLPAYQEFWHSWKQFHPDTEVYK</sequence>
<accession>A0AAP2DVL9</accession>
<organism evidence="2 3">
    <name type="scientific">Dawidia cretensis</name>
    <dbReference type="NCBI Taxonomy" id="2782350"/>
    <lineage>
        <taxon>Bacteria</taxon>
        <taxon>Pseudomonadati</taxon>
        <taxon>Bacteroidota</taxon>
        <taxon>Cytophagia</taxon>
        <taxon>Cytophagales</taxon>
        <taxon>Chryseotaleaceae</taxon>
        <taxon>Dawidia</taxon>
    </lineage>
</organism>
<keyword evidence="1" id="KW-0812">Transmembrane</keyword>
<feature type="transmembrane region" description="Helical" evidence="1">
    <location>
        <begin position="70"/>
        <end position="88"/>
    </location>
</feature>
<proteinExistence type="predicted"/>
<evidence type="ECO:0000313" key="3">
    <source>
        <dbReference type="Proteomes" id="UP001319080"/>
    </source>
</evidence>
<dbReference type="EMBL" id="JAHESE010000001">
    <property type="protein sequence ID" value="MBT1707229.1"/>
    <property type="molecule type" value="Genomic_DNA"/>
</dbReference>
<evidence type="ECO:0000313" key="2">
    <source>
        <dbReference type="EMBL" id="MBT1707229.1"/>
    </source>
</evidence>
<dbReference type="AlphaFoldDB" id="A0AAP2DVL9"/>
<keyword evidence="1" id="KW-1133">Transmembrane helix</keyword>
<feature type="transmembrane region" description="Helical" evidence="1">
    <location>
        <begin position="6"/>
        <end position="25"/>
    </location>
</feature>
<evidence type="ECO:0000256" key="1">
    <source>
        <dbReference type="SAM" id="Phobius"/>
    </source>
</evidence>
<dbReference type="Proteomes" id="UP001319080">
    <property type="component" value="Unassembled WGS sequence"/>
</dbReference>
<dbReference type="RefSeq" id="WP_254082804.1">
    <property type="nucleotide sequence ID" value="NZ_JAHESE010000001.1"/>
</dbReference>
<comment type="caution">
    <text evidence="2">The sequence shown here is derived from an EMBL/GenBank/DDBJ whole genome shotgun (WGS) entry which is preliminary data.</text>
</comment>
<reference evidence="2 3" key="1">
    <citation type="submission" date="2021-05" db="EMBL/GenBank/DDBJ databases">
        <title>A Polyphasic approach of four new species of the genus Ohtaekwangia: Ohtaekwangia histidinii sp. nov., Ohtaekwangia cretensis sp. nov., Ohtaekwangia indiensis sp. nov., Ohtaekwangia reichenbachii sp. nov. from diverse environment.</title>
        <authorList>
            <person name="Octaviana S."/>
        </authorList>
    </citation>
    <scope>NUCLEOTIDE SEQUENCE [LARGE SCALE GENOMIC DNA]</scope>
    <source>
        <strain evidence="2 3">PWU5</strain>
    </source>
</reference>
<dbReference type="InterPro" id="IPR021516">
    <property type="entry name" value="DUF3179"/>
</dbReference>
<gene>
    <name evidence="2" type="ORF">KK062_03300</name>
</gene>
<dbReference type="Pfam" id="PF11376">
    <property type="entry name" value="DUF3179"/>
    <property type="match status" value="1"/>
</dbReference>
<feature type="transmembrane region" description="Helical" evidence="1">
    <location>
        <begin position="46"/>
        <end position="64"/>
    </location>
</feature>